<dbReference type="RefSeq" id="WP_203664353.1">
    <property type="nucleotide sequence ID" value="NZ_BAAAZM010000039.1"/>
</dbReference>
<reference evidence="1" key="1">
    <citation type="submission" date="2021-01" db="EMBL/GenBank/DDBJ databases">
        <title>Whole genome shotgun sequence of Actinocatenispora rupis NBRC 107355.</title>
        <authorList>
            <person name="Komaki H."/>
            <person name="Tamura T."/>
        </authorList>
    </citation>
    <scope>NUCLEOTIDE SEQUENCE</scope>
    <source>
        <strain evidence="1">NBRC 107355</strain>
    </source>
</reference>
<proteinExistence type="predicted"/>
<evidence type="ECO:0008006" key="3">
    <source>
        <dbReference type="Google" id="ProtNLM"/>
    </source>
</evidence>
<dbReference type="Proteomes" id="UP000612808">
    <property type="component" value="Unassembled WGS sequence"/>
</dbReference>
<dbReference type="EMBL" id="BOMB01000049">
    <property type="protein sequence ID" value="GID15865.1"/>
    <property type="molecule type" value="Genomic_DNA"/>
</dbReference>
<name>A0A8J3JCH9_9ACTN</name>
<accession>A0A8J3JCH9</accession>
<sequence length="111" mass="12196">MHDDQYSFRVHLQSLKDFARELETQLDAIGKPTDGLGSLWNHPVLLGDFGEAHALSDHHQSAVRQMHDLLGNVREAIAFAGDVTHTVADGYERTDQDIAAALGVSQSDRSC</sequence>
<gene>
    <name evidence="1" type="ORF">Aru02nite_67540</name>
</gene>
<dbReference type="Gene3D" id="1.10.287.1060">
    <property type="entry name" value="ESAT-6-like"/>
    <property type="match status" value="1"/>
</dbReference>
<dbReference type="AlphaFoldDB" id="A0A8J3JCH9"/>
<protein>
    <recommendedName>
        <fullName evidence="3">Excreted virulence factor EspC, type VII ESX diderm</fullName>
    </recommendedName>
</protein>
<comment type="caution">
    <text evidence="1">The sequence shown here is derived from an EMBL/GenBank/DDBJ whole genome shotgun (WGS) entry which is preliminary data.</text>
</comment>
<evidence type="ECO:0000313" key="1">
    <source>
        <dbReference type="EMBL" id="GID15865.1"/>
    </source>
</evidence>
<keyword evidence="2" id="KW-1185">Reference proteome</keyword>
<evidence type="ECO:0000313" key="2">
    <source>
        <dbReference type="Proteomes" id="UP000612808"/>
    </source>
</evidence>
<organism evidence="1 2">
    <name type="scientific">Actinocatenispora rupis</name>
    <dbReference type="NCBI Taxonomy" id="519421"/>
    <lineage>
        <taxon>Bacteria</taxon>
        <taxon>Bacillati</taxon>
        <taxon>Actinomycetota</taxon>
        <taxon>Actinomycetes</taxon>
        <taxon>Micromonosporales</taxon>
        <taxon>Micromonosporaceae</taxon>
        <taxon>Actinocatenispora</taxon>
    </lineage>
</organism>